<evidence type="ECO:0000313" key="2">
    <source>
        <dbReference type="EMBL" id="SHI35395.1"/>
    </source>
</evidence>
<dbReference type="Proteomes" id="UP000184225">
    <property type="component" value="Unassembled WGS sequence"/>
</dbReference>
<sequence>MNRKNFIQNTLLGIGALITPTNFIWNLLEDISTKELLGKGSPTLYGKNYKLRQEAYQDFLLMKKAAYQEAGVNIQIVSSYRSFSHQKRIWNRKYNNYLQQGLSPTVAIQKIIEYSTIPGTSRHHWGTDIDIIDGTPKTPSDLLIAENYNKNGVFSNLNTWMTNNAHKYNFYVVYTDNPNRKGFKPEPWHFSYAPLSIPYLQKYKTLDILSILQKESLIGSEHFSKQFIQEYVFANVLDINPHLLG</sequence>
<dbReference type="STRING" id="579105.SAMN04488096_101252"/>
<dbReference type="GO" id="GO:0006508">
    <property type="term" value="P:proteolysis"/>
    <property type="evidence" value="ECO:0007669"/>
    <property type="project" value="InterPro"/>
</dbReference>
<dbReference type="Pfam" id="PF02557">
    <property type="entry name" value="VanY"/>
    <property type="match status" value="1"/>
</dbReference>
<dbReference type="InterPro" id="IPR052179">
    <property type="entry name" value="DD-CPase-like"/>
</dbReference>
<dbReference type="RefSeq" id="WP_073147407.1">
    <property type="nucleotide sequence ID" value="NZ_FQYY01000001.1"/>
</dbReference>
<keyword evidence="3" id="KW-1185">Reference proteome</keyword>
<keyword evidence="2" id="KW-0121">Carboxypeptidase</keyword>
<dbReference type="PANTHER" id="PTHR34385">
    <property type="entry name" value="D-ALANYL-D-ALANINE CARBOXYPEPTIDASE"/>
    <property type="match status" value="1"/>
</dbReference>
<evidence type="ECO:0000259" key="1">
    <source>
        <dbReference type="Pfam" id="PF02557"/>
    </source>
</evidence>
<keyword evidence="2" id="KW-0645">Protease</keyword>
<dbReference type="EMBL" id="FQYY01000001">
    <property type="protein sequence ID" value="SHI35395.1"/>
    <property type="molecule type" value="Genomic_DNA"/>
</dbReference>
<protein>
    <submittedName>
        <fullName evidence="2">D-alanyl-D-alanine carboxypeptidase</fullName>
    </submittedName>
</protein>
<dbReference type="InterPro" id="IPR003709">
    <property type="entry name" value="VanY-like_core_dom"/>
</dbReference>
<dbReference type="CDD" id="cd14847">
    <property type="entry name" value="DD-carboxypeptidase_like"/>
    <property type="match status" value="1"/>
</dbReference>
<name>A0A1M6AFZ2_9FLAO</name>
<organism evidence="2 3">
    <name type="scientific">Mesonia phycicola</name>
    <dbReference type="NCBI Taxonomy" id="579105"/>
    <lineage>
        <taxon>Bacteria</taxon>
        <taxon>Pseudomonadati</taxon>
        <taxon>Bacteroidota</taxon>
        <taxon>Flavobacteriia</taxon>
        <taxon>Flavobacteriales</taxon>
        <taxon>Flavobacteriaceae</taxon>
        <taxon>Mesonia</taxon>
    </lineage>
</organism>
<dbReference type="Gene3D" id="3.30.1380.10">
    <property type="match status" value="1"/>
</dbReference>
<dbReference type="OrthoDB" id="9792074at2"/>
<accession>A0A1M6AFZ2</accession>
<proteinExistence type="predicted"/>
<reference evidence="2 3" key="1">
    <citation type="submission" date="2016-11" db="EMBL/GenBank/DDBJ databases">
        <authorList>
            <person name="Jaros S."/>
            <person name="Januszkiewicz K."/>
            <person name="Wedrychowicz H."/>
        </authorList>
    </citation>
    <scope>NUCLEOTIDE SEQUENCE [LARGE SCALE GENOMIC DNA]</scope>
    <source>
        <strain evidence="2 3">DSM 21425</strain>
    </source>
</reference>
<dbReference type="InterPro" id="IPR009045">
    <property type="entry name" value="Zn_M74/Hedgehog-like"/>
</dbReference>
<dbReference type="SUPFAM" id="SSF55166">
    <property type="entry name" value="Hedgehog/DD-peptidase"/>
    <property type="match status" value="1"/>
</dbReference>
<gene>
    <name evidence="2" type="ORF">SAMN04488096_101252</name>
</gene>
<dbReference type="GO" id="GO:0004180">
    <property type="term" value="F:carboxypeptidase activity"/>
    <property type="evidence" value="ECO:0007669"/>
    <property type="project" value="UniProtKB-KW"/>
</dbReference>
<dbReference type="PANTHER" id="PTHR34385:SF1">
    <property type="entry name" value="PEPTIDOGLYCAN L-ALANYL-D-GLUTAMATE ENDOPEPTIDASE CWLK"/>
    <property type="match status" value="1"/>
</dbReference>
<evidence type="ECO:0000313" key="3">
    <source>
        <dbReference type="Proteomes" id="UP000184225"/>
    </source>
</evidence>
<dbReference type="AlphaFoldDB" id="A0A1M6AFZ2"/>
<keyword evidence="2" id="KW-0378">Hydrolase</keyword>
<feature type="domain" description="D-alanyl-D-alanine carboxypeptidase-like core" evidence="1">
    <location>
        <begin position="50"/>
        <end position="194"/>
    </location>
</feature>